<feature type="domain" description="N-acetyltransferase" evidence="1">
    <location>
        <begin position="11"/>
        <end position="101"/>
    </location>
</feature>
<dbReference type="InterPro" id="IPR031165">
    <property type="entry name" value="GNAT_YJDJ"/>
</dbReference>
<accession>A0A5C6S3A3</accession>
<dbReference type="SUPFAM" id="SSF55729">
    <property type="entry name" value="Acyl-CoA N-acyltransferases (Nat)"/>
    <property type="match status" value="1"/>
</dbReference>
<reference evidence="2 3" key="1">
    <citation type="submission" date="2019-08" db="EMBL/GenBank/DDBJ databases">
        <title>Genome of Phaeodactylibacter luteus.</title>
        <authorList>
            <person name="Bowman J.P."/>
        </authorList>
    </citation>
    <scope>NUCLEOTIDE SEQUENCE [LARGE SCALE GENOMIC DNA]</scope>
    <source>
        <strain evidence="2 3">KCTC 42180</strain>
    </source>
</reference>
<comment type="caution">
    <text evidence="2">The sequence shown here is derived from an EMBL/GenBank/DDBJ whole genome shotgun (WGS) entry which is preliminary data.</text>
</comment>
<keyword evidence="3" id="KW-1185">Reference proteome</keyword>
<evidence type="ECO:0000313" key="3">
    <source>
        <dbReference type="Proteomes" id="UP000321580"/>
    </source>
</evidence>
<organism evidence="2 3">
    <name type="scientific">Phaeodactylibacter luteus</name>
    <dbReference type="NCBI Taxonomy" id="1564516"/>
    <lineage>
        <taxon>Bacteria</taxon>
        <taxon>Pseudomonadati</taxon>
        <taxon>Bacteroidota</taxon>
        <taxon>Saprospiria</taxon>
        <taxon>Saprospirales</taxon>
        <taxon>Haliscomenobacteraceae</taxon>
        <taxon>Phaeodactylibacter</taxon>
    </lineage>
</organism>
<gene>
    <name evidence="2" type="ORF">FRY97_02205</name>
</gene>
<dbReference type="RefSeq" id="WP_147165789.1">
    <property type="nucleotide sequence ID" value="NZ_VOOR01000003.1"/>
</dbReference>
<evidence type="ECO:0000313" key="2">
    <source>
        <dbReference type="EMBL" id="TXB68902.1"/>
    </source>
</evidence>
<dbReference type="InterPro" id="IPR045057">
    <property type="entry name" value="Gcn5-rel_NAT"/>
</dbReference>
<dbReference type="Pfam" id="PF14542">
    <property type="entry name" value="Acetyltransf_CG"/>
    <property type="match status" value="1"/>
</dbReference>
<keyword evidence="2" id="KW-0808">Transferase</keyword>
<proteinExistence type="predicted"/>
<protein>
    <submittedName>
        <fullName evidence="2">N-acetyltransferase</fullName>
    </submittedName>
</protein>
<dbReference type="AlphaFoldDB" id="A0A5C6S3A3"/>
<dbReference type="OrthoDB" id="1120671at2"/>
<dbReference type="EMBL" id="VOOR01000003">
    <property type="protein sequence ID" value="TXB68902.1"/>
    <property type="molecule type" value="Genomic_DNA"/>
</dbReference>
<sequence length="103" mass="11756">MEITTAALDIKQDTAREQFRFDMKGDEDAFMQYAIKTKPNPNVLDIQKTYVPDVLSSVGIEEAMALQAVRFADKMGYRIKATCPFMSGYLNRHPEFNNMRAAQ</sequence>
<dbReference type="PANTHER" id="PTHR31435:SF9">
    <property type="entry name" value="PROTEIN NATD1"/>
    <property type="match status" value="1"/>
</dbReference>
<dbReference type="PANTHER" id="PTHR31435">
    <property type="entry name" value="PROTEIN NATD1"/>
    <property type="match status" value="1"/>
</dbReference>
<dbReference type="Gene3D" id="3.40.630.30">
    <property type="match status" value="1"/>
</dbReference>
<dbReference type="InterPro" id="IPR016181">
    <property type="entry name" value="Acyl_CoA_acyltransferase"/>
</dbReference>
<evidence type="ECO:0000259" key="1">
    <source>
        <dbReference type="PROSITE" id="PS51729"/>
    </source>
</evidence>
<dbReference type="PROSITE" id="PS51729">
    <property type="entry name" value="GNAT_YJDJ"/>
    <property type="match status" value="1"/>
</dbReference>
<dbReference type="GO" id="GO:0016740">
    <property type="term" value="F:transferase activity"/>
    <property type="evidence" value="ECO:0007669"/>
    <property type="project" value="UniProtKB-KW"/>
</dbReference>
<name>A0A5C6S3A3_9BACT</name>
<dbReference type="Proteomes" id="UP000321580">
    <property type="component" value="Unassembled WGS sequence"/>
</dbReference>